<feature type="transmembrane region" description="Helical" evidence="1">
    <location>
        <begin position="488"/>
        <end position="512"/>
    </location>
</feature>
<comment type="caution">
    <text evidence="2">The sequence shown here is derived from an EMBL/GenBank/DDBJ whole genome shotgun (WGS) entry which is preliminary data.</text>
</comment>
<dbReference type="Proteomes" id="UP000177171">
    <property type="component" value="Unassembled WGS sequence"/>
</dbReference>
<keyword evidence="1" id="KW-1133">Transmembrane helix</keyword>
<feature type="transmembrane region" description="Helical" evidence="1">
    <location>
        <begin position="98"/>
        <end position="119"/>
    </location>
</feature>
<accession>A0A1G2LRS0</accession>
<feature type="transmembrane region" description="Helical" evidence="1">
    <location>
        <begin position="34"/>
        <end position="54"/>
    </location>
</feature>
<evidence type="ECO:0000313" key="3">
    <source>
        <dbReference type="Proteomes" id="UP000177171"/>
    </source>
</evidence>
<feature type="transmembrane region" description="Helical" evidence="1">
    <location>
        <begin position="345"/>
        <end position="364"/>
    </location>
</feature>
<evidence type="ECO:0000313" key="2">
    <source>
        <dbReference type="EMBL" id="OHA14297.1"/>
    </source>
</evidence>
<evidence type="ECO:0000256" key="1">
    <source>
        <dbReference type="SAM" id="Phobius"/>
    </source>
</evidence>
<feature type="transmembrane region" description="Helical" evidence="1">
    <location>
        <begin position="405"/>
        <end position="425"/>
    </location>
</feature>
<feature type="transmembrane region" description="Helical" evidence="1">
    <location>
        <begin position="60"/>
        <end position="77"/>
    </location>
</feature>
<feature type="transmembrane region" description="Helical" evidence="1">
    <location>
        <begin position="217"/>
        <end position="239"/>
    </location>
</feature>
<name>A0A1G2LRS0_9BACT</name>
<feature type="transmembrane region" description="Helical" evidence="1">
    <location>
        <begin position="6"/>
        <end position="22"/>
    </location>
</feature>
<dbReference type="EMBL" id="MHQY01000010">
    <property type="protein sequence ID" value="OHA14297.1"/>
    <property type="molecule type" value="Genomic_DNA"/>
</dbReference>
<evidence type="ECO:0008006" key="4">
    <source>
        <dbReference type="Google" id="ProtNLM"/>
    </source>
</evidence>
<protein>
    <recommendedName>
        <fullName evidence="4">Glycosyltransferase RgtA/B/C/D-like domain-containing protein</fullName>
    </recommendedName>
</protein>
<proteinExistence type="predicted"/>
<keyword evidence="1" id="KW-0812">Transmembrane</keyword>
<dbReference type="AlphaFoldDB" id="A0A1G2LRS0"/>
<feature type="transmembrane region" description="Helical" evidence="1">
    <location>
        <begin position="432"/>
        <end position="450"/>
    </location>
</feature>
<keyword evidence="1" id="KW-0472">Membrane</keyword>
<reference evidence="2 3" key="1">
    <citation type="journal article" date="2016" name="Nat. Commun.">
        <title>Thousands of microbial genomes shed light on interconnected biogeochemical processes in an aquifer system.</title>
        <authorList>
            <person name="Anantharaman K."/>
            <person name="Brown C.T."/>
            <person name="Hug L.A."/>
            <person name="Sharon I."/>
            <person name="Castelle C.J."/>
            <person name="Probst A.J."/>
            <person name="Thomas B.C."/>
            <person name="Singh A."/>
            <person name="Wilkins M.J."/>
            <person name="Karaoz U."/>
            <person name="Brodie E.L."/>
            <person name="Williams K.H."/>
            <person name="Hubbard S.S."/>
            <person name="Banfield J.F."/>
        </authorList>
    </citation>
    <scope>NUCLEOTIDE SEQUENCE [LARGE SCALE GENOMIC DNA]</scope>
</reference>
<feature type="transmembrane region" description="Helical" evidence="1">
    <location>
        <begin position="193"/>
        <end position="211"/>
    </location>
</feature>
<feature type="transmembrane region" description="Helical" evidence="1">
    <location>
        <begin position="272"/>
        <end position="291"/>
    </location>
</feature>
<feature type="transmembrane region" description="Helical" evidence="1">
    <location>
        <begin position="462"/>
        <end position="481"/>
    </location>
</feature>
<gene>
    <name evidence="2" type="ORF">A3G49_03590</name>
</gene>
<feature type="transmembrane region" description="Helical" evidence="1">
    <location>
        <begin position="311"/>
        <end position="333"/>
    </location>
</feature>
<sequence length="656" mass="73685">MTLFFIIIALGFSWYFIVRYFGQSVFLSSLEMIAISWVLGIAVFAGLASILMIIFTTATAGIFTFFITICFGFFSIIKLKKLKQKFWIYSSDSLKKTAIGLTLSFFISVFLILLIANSLKQNNDGSVSLAKGAAVDTPYHLFQVTRIGMTQKWDFEEPNFSGEFIRYPYFINLISGILYKAGASLAFSFHFPAFILAISGIYLLLIFFRSLGFGNALTFLSVFGTLFGSGLGYISYFAVDSISPLPIRLAAYPMQDISYPGMIPGFLVVQRPFLLGFPLFLIFALLFIRGIKLESRPSLFGAGLTAGLLPLSHSHSFLTAIFVSTPAIIYLFFFRKEIFFDSIRYFGFVFSFLAIPQLAALLLLPKFVLDSAVSLRLGWMSYPGDIGGINLPHEEASKFIPWLRLMWTNFGFQLFLPAALMVFAQKNFSNKVFILLFLSALSLWTIPNIAQFQVWDFDTNKFFAYAIMFSLAAIGVMINSIPNHYKKTAIIALALLVILSIPSALIASFNIVKYQNRGRVTMFSEDERTVIKWFTHNTSENIAILSSSSLVAKETVQNPIAVGSGRKATAGFLTWLYTHGIDFEERSAGIKVFFDDPSRGQELFDTKNQKFIPADYLVIDDILREKYPELEKKMAESGFKKIFEKGGLAVYDLAHQ</sequence>
<organism evidence="2 3">
    <name type="scientific">Candidatus Sungbacteria bacterium RIFCSPLOWO2_12_FULL_41_11</name>
    <dbReference type="NCBI Taxonomy" id="1802286"/>
    <lineage>
        <taxon>Bacteria</taxon>
        <taxon>Candidatus Sungiibacteriota</taxon>
    </lineage>
</organism>